<dbReference type="RefSeq" id="WP_045106469.1">
    <property type="nucleotide sequence ID" value="NZ_LN681225.1"/>
</dbReference>
<dbReference type="STRING" id="449.LHA_2211"/>
<dbReference type="AlphaFoldDB" id="A0A0A8UVX4"/>
<gene>
    <name evidence="2" type="ORF">LHA_2211</name>
</gene>
<dbReference type="OrthoDB" id="5653628at2"/>
<feature type="transmembrane region" description="Helical" evidence="1">
    <location>
        <begin position="123"/>
        <end position="144"/>
    </location>
</feature>
<evidence type="ECO:0000313" key="3">
    <source>
        <dbReference type="Proteomes" id="UP000032803"/>
    </source>
</evidence>
<dbReference type="PATRIC" id="fig|449.7.peg.250"/>
<keyword evidence="1" id="KW-0472">Membrane</keyword>
<dbReference type="Proteomes" id="UP000032803">
    <property type="component" value="Chromosome I"/>
</dbReference>
<feature type="transmembrane region" description="Helical" evidence="1">
    <location>
        <begin position="159"/>
        <end position="179"/>
    </location>
</feature>
<feature type="transmembrane region" description="Helical" evidence="1">
    <location>
        <begin position="59"/>
        <end position="77"/>
    </location>
</feature>
<reference evidence="3" key="1">
    <citation type="submission" date="2014-09" db="EMBL/GenBank/DDBJ databases">
        <authorList>
            <person name="Gomez-Valero L."/>
        </authorList>
    </citation>
    <scope>NUCLEOTIDE SEQUENCE [LARGE SCALE GENOMIC DNA]</scope>
    <source>
        <strain evidence="3">ATCC35250</strain>
    </source>
</reference>
<keyword evidence="1" id="KW-0812">Transmembrane</keyword>
<dbReference type="KEGG" id="lha:LHA_2211"/>
<sequence length="180" mass="20189">MWEAILKRYWQVASFKDSPANTPYSLPLLVFVAFLFFMLIILQWFMADMKQQFEITSSIAAGGSLIIVYVIFTFLLLKVNGKVNRLVQTLTSLLACHFIVHIFALPLLIVAPALAGATLGHSIALLLGFIYLILTLILTVWQFLVTAHVYKYALDVDNLTSVLASFGLLACNILTVSFWR</sequence>
<evidence type="ECO:0008006" key="4">
    <source>
        <dbReference type="Google" id="ProtNLM"/>
    </source>
</evidence>
<feature type="transmembrane region" description="Helical" evidence="1">
    <location>
        <begin position="24"/>
        <end position="47"/>
    </location>
</feature>
<dbReference type="HOGENOM" id="CLU_1494482_0_0_6"/>
<name>A0A0A8UVX4_LEGHA</name>
<accession>A0A0A8UVX4</accession>
<feature type="transmembrane region" description="Helical" evidence="1">
    <location>
        <begin position="89"/>
        <end position="111"/>
    </location>
</feature>
<proteinExistence type="predicted"/>
<evidence type="ECO:0000313" key="2">
    <source>
        <dbReference type="EMBL" id="CEK11232.1"/>
    </source>
</evidence>
<keyword evidence="1" id="KW-1133">Transmembrane helix</keyword>
<protein>
    <recommendedName>
        <fullName evidence="4">Yip1 domain-containing protein</fullName>
    </recommendedName>
</protein>
<evidence type="ECO:0000256" key="1">
    <source>
        <dbReference type="SAM" id="Phobius"/>
    </source>
</evidence>
<dbReference type="EMBL" id="LN681225">
    <property type="protein sequence ID" value="CEK11232.1"/>
    <property type="molecule type" value="Genomic_DNA"/>
</dbReference>
<keyword evidence="3" id="KW-1185">Reference proteome</keyword>
<organism evidence="2 3">
    <name type="scientific">Legionella hackeliae</name>
    <dbReference type="NCBI Taxonomy" id="449"/>
    <lineage>
        <taxon>Bacteria</taxon>
        <taxon>Pseudomonadati</taxon>
        <taxon>Pseudomonadota</taxon>
        <taxon>Gammaproteobacteria</taxon>
        <taxon>Legionellales</taxon>
        <taxon>Legionellaceae</taxon>
        <taxon>Legionella</taxon>
    </lineage>
</organism>